<dbReference type="Pfam" id="PF00501">
    <property type="entry name" value="AMP-binding"/>
    <property type="match status" value="1"/>
</dbReference>
<keyword evidence="4" id="KW-1185">Reference proteome</keyword>
<evidence type="ECO:0000313" key="3">
    <source>
        <dbReference type="EMBL" id="MEJ2861729.1"/>
    </source>
</evidence>
<dbReference type="PROSITE" id="PS00455">
    <property type="entry name" value="AMP_BINDING"/>
    <property type="match status" value="1"/>
</dbReference>
<protein>
    <submittedName>
        <fullName evidence="3">AMP-binding protein</fullName>
    </submittedName>
</protein>
<dbReference type="InterPro" id="IPR000873">
    <property type="entry name" value="AMP-dep_synth/lig_dom"/>
</dbReference>
<accession>A0ABU8M2Z8</accession>
<dbReference type="Proteomes" id="UP001369736">
    <property type="component" value="Unassembled WGS sequence"/>
</dbReference>
<gene>
    <name evidence="3" type="ORF">WCD58_11210</name>
</gene>
<dbReference type="InterPro" id="IPR042099">
    <property type="entry name" value="ANL_N_sf"/>
</dbReference>
<comment type="similarity">
    <text evidence="1">Belongs to the ATP-dependent AMP-binding enzyme family.</text>
</comment>
<sequence>MTRAPALPTFATPHIVREDTPDGRVLLRSADPLAPHAVSIVHDFRAHAAAHPDRLLVAEPSGEGWARTTWGEMRVAVDRLAQGLLDAGLADRPVMIFSGNSTLHLTVALAAMTLGTPVVPTSVAYALQSSDHAKLRAMVDLVDPGLVVAEDAAFSAAVAAVAGGRPVLGAVPGGVSPGGLAADPTPEVDARCAALTADTVAKILFTSGSTGTPKGVVNTHGMLAANQQQMRQAWPFLAEEPPVLLDWLPWSHTFGGNHDTNMVLSNGGTLWIDDGRPAPALIGRSVAHLADARPTIYLNVPAGYAALLPHLERDDDAARAFLDRLRLGFFAAAALPQGLWDRLTALAGKHGSAMRMTTSWGMTETSPAATTAHFPITRSDCLGVPLPGVELALVPTAGKLELRVRGPNVTPGYHRRTDDPCDEHGYLPTGDAVALVDEDDPGAGLVFRGRIAEDFKLSSGTFVSVGTLRPRLLSASLGLVTDAVLCGESTDAVSALVWLHPDHAHRCPDGVPTDDLRADLAATLGRLADEGGGASQRVERLLVLVEPAALDAGEITDKGYVNQRAVRERRADQVAALAAEPPPEQVVLRS</sequence>
<name>A0ABU8M2Z8_9PSEU</name>
<dbReference type="Gene3D" id="3.40.50.12780">
    <property type="entry name" value="N-terminal domain of ligase-like"/>
    <property type="match status" value="1"/>
</dbReference>
<organism evidence="3 4">
    <name type="scientific">Actinomycetospora flava</name>
    <dbReference type="NCBI Taxonomy" id="3129232"/>
    <lineage>
        <taxon>Bacteria</taxon>
        <taxon>Bacillati</taxon>
        <taxon>Actinomycetota</taxon>
        <taxon>Actinomycetes</taxon>
        <taxon>Pseudonocardiales</taxon>
        <taxon>Pseudonocardiaceae</taxon>
        <taxon>Actinomycetospora</taxon>
    </lineage>
</organism>
<dbReference type="PANTHER" id="PTHR43201:SF8">
    <property type="entry name" value="ACYL-COA SYNTHETASE FAMILY MEMBER 3"/>
    <property type="match status" value="1"/>
</dbReference>
<comment type="caution">
    <text evidence="3">The sequence shown here is derived from an EMBL/GenBank/DDBJ whole genome shotgun (WGS) entry which is preliminary data.</text>
</comment>
<dbReference type="SUPFAM" id="SSF56801">
    <property type="entry name" value="Acetyl-CoA synthetase-like"/>
    <property type="match status" value="1"/>
</dbReference>
<feature type="domain" description="AMP-dependent synthetase/ligase" evidence="2">
    <location>
        <begin position="44"/>
        <end position="414"/>
    </location>
</feature>
<evidence type="ECO:0000259" key="2">
    <source>
        <dbReference type="Pfam" id="PF00501"/>
    </source>
</evidence>
<evidence type="ECO:0000313" key="4">
    <source>
        <dbReference type="Proteomes" id="UP001369736"/>
    </source>
</evidence>
<dbReference type="PANTHER" id="PTHR43201">
    <property type="entry name" value="ACYL-COA SYNTHETASE"/>
    <property type="match status" value="1"/>
</dbReference>
<reference evidence="3 4" key="1">
    <citation type="submission" date="2024-03" db="EMBL/GenBank/DDBJ databases">
        <title>Actinomycetospora sp. OC33-EN07, a novel actinomycete isolated from wild orchid (Aerides multiflora).</title>
        <authorList>
            <person name="Suriyachadkun C."/>
        </authorList>
    </citation>
    <scope>NUCLEOTIDE SEQUENCE [LARGE SCALE GENOMIC DNA]</scope>
    <source>
        <strain evidence="3 4">OC33-EN07</strain>
    </source>
</reference>
<proteinExistence type="inferred from homology"/>
<dbReference type="InterPro" id="IPR020845">
    <property type="entry name" value="AMP-binding_CS"/>
</dbReference>
<dbReference type="EMBL" id="JBBEGM010000003">
    <property type="protein sequence ID" value="MEJ2861729.1"/>
    <property type="molecule type" value="Genomic_DNA"/>
</dbReference>
<dbReference type="RefSeq" id="WP_337702686.1">
    <property type="nucleotide sequence ID" value="NZ_JBBEGM010000003.1"/>
</dbReference>
<evidence type="ECO:0000256" key="1">
    <source>
        <dbReference type="ARBA" id="ARBA00006432"/>
    </source>
</evidence>